<protein>
    <submittedName>
        <fullName evidence="2">Uncharacterized protein</fullName>
    </submittedName>
</protein>
<feature type="compositionally biased region" description="Low complexity" evidence="1">
    <location>
        <begin position="633"/>
        <end position="653"/>
    </location>
</feature>
<feature type="compositionally biased region" description="Low complexity" evidence="1">
    <location>
        <begin position="395"/>
        <end position="425"/>
    </location>
</feature>
<sequence>MTELISSLFSKIKNMFSTSGINKADLTATTADFQKKMDSIITDLLKPVATGDIQNATERFTELLSLLDPTKCNKLAVTLSSNLDKNYTKLQLEQFASAILVGKEQKDCNNGTCSANDTLNISNSNTNKKVSKRQICGAIAVHYIKILNLIAAILTAINPTDNLCLNRMRNLLTVIDQDNKQGVSSICDMSLNPVKGNILEEPGMSELLTLYYFHLSQDAETSIEKEQVRRQLGFLVNTLKDQLYLPSKAELKKILNNAGLNSNATIKEIEAIEAKAALNNNLKEALGNANLSEEIPAEIPAMQANIAQIKANSAARRTEESEALKKIANTMESMSKQITNLKAQGTPPTASVHNNANMNNLGIGNMSNMSNSNTRRRNQNLNTGTNSKKTKKMNSLKSMGNSSMGNSMPSMGNGPMGNSMPSLGNGPMGNGPMGNGPMGNSMPSMGNGPMGNGPMGNGPMGNGPMGNRAMAQMPSPDMPSPDMPSPDMPSPDMPSPDMPSPDMPSPDMPSPPISKPSMGMPSPDMPSPPISKPSMGMPSPGMPSPPISKPSMGMPSPGMPSPDMPLPGMQSPGMSTLPMQSGGDSNSNSSPSLNNLNSNLEDLGSEKPTNSKNSSSTSSGNVVKANHLSDMESSSTSNSTSTKSNTKSSNNSKEPMQSNIAMNNLAMHNLSKTPLLKNDLLAQFIDFVKTHSKIAKFDPKNLDNYGMTELAASAFKGPLNYDPTDPNTGKLSISEEKMDSFCVKNTIDKVIKINLDDAKFADLINIYSDMKTKYINNCEALLSILENHILTKVGSESNMRFTIKDIGYADLVEQETNVRNNIGNMYAECHLNYQSGISALYSALTS</sequence>
<accession>A0A6C0HNQ8</accession>
<evidence type="ECO:0000313" key="2">
    <source>
        <dbReference type="EMBL" id="QHT81735.1"/>
    </source>
</evidence>
<organism evidence="2">
    <name type="scientific">viral metagenome</name>
    <dbReference type="NCBI Taxonomy" id="1070528"/>
    <lineage>
        <taxon>unclassified sequences</taxon>
        <taxon>metagenomes</taxon>
        <taxon>organismal metagenomes</taxon>
    </lineage>
</organism>
<feature type="compositionally biased region" description="Polar residues" evidence="1">
    <location>
        <begin position="572"/>
        <end position="584"/>
    </location>
</feature>
<proteinExistence type="predicted"/>
<feature type="region of interest" description="Disordered" evidence="1">
    <location>
        <begin position="371"/>
        <end position="656"/>
    </location>
</feature>
<feature type="compositionally biased region" description="Low complexity" evidence="1">
    <location>
        <begin position="438"/>
        <end position="447"/>
    </location>
</feature>
<feature type="compositionally biased region" description="Low complexity" evidence="1">
    <location>
        <begin position="371"/>
        <end position="386"/>
    </location>
</feature>
<feature type="compositionally biased region" description="Low complexity" evidence="1">
    <location>
        <begin position="585"/>
        <end position="619"/>
    </location>
</feature>
<feature type="compositionally biased region" description="Gly residues" evidence="1">
    <location>
        <begin position="426"/>
        <end position="437"/>
    </location>
</feature>
<evidence type="ECO:0000256" key="1">
    <source>
        <dbReference type="SAM" id="MobiDB-lite"/>
    </source>
</evidence>
<name>A0A6C0HNQ8_9ZZZZ</name>
<dbReference type="EMBL" id="MN739989">
    <property type="protein sequence ID" value="QHT81735.1"/>
    <property type="molecule type" value="Genomic_DNA"/>
</dbReference>
<feature type="compositionally biased region" description="Gly residues" evidence="1">
    <location>
        <begin position="448"/>
        <end position="464"/>
    </location>
</feature>
<reference evidence="2" key="1">
    <citation type="journal article" date="2020" name="Nature">
        <title>Giant virus diversity and host interactions through global metagenomics.</title>
        <authorList>
            <person name="Schulz F."/>
            <person name="Roux S."/>
            <person name="Paez-Espino D."/>
            <person name="Jungbluth S."/>
            <person name="Walsh D.A."/>
            <person name="Denef V.J."/>
            <person name="McMahon K.D."/>
            <person name="Konstantinidis K.T."/>
            <person name="Eloe-Fadrosh E.A."/>
            <person name="Kyrpides N.C."/>
            <person name="Woyke T."/>
        </authorList>
    </citation>
    <scope>NUCLEOTIDE SEQUENCE</scope>
    <source>
        <strain evidence="2">GVMAG-M-3300023184-13</strain>
    </source>
</reference>
<feature type="compositionally biased region" description="Pro residues" evidence="1">
    <location>
        <begin position="476"/>
        <end position="514"/>
    </location>
</feature>
<dbReference type="AlphaFoldDB" id="A0A6C0HNQ8"/>